<dbReference type="InterPro" id="IPR002889">
    <property type="entry name" value="WSC_carb-bd"/>
</dbReference>
<dbReference type="PROSITE" id="PS51212">
    <property type="entry name" value="WSC"/>
    <property type="match status" value="1"/>
</dbReference>
<dbReference type="KEGG" id="pco:PHACADRAFT_262445"/>
<name>K5VKS1_PHACS</name>
<dbReference type="Pfam" id="PF01822">
    <property type="entry name" value="WSC"/>
    <property type="match status" value="1"/>
</dbReference>
<dbReference type="OrthoDB" id="5985073at2759"/>
<gene>
    <name evidence="3" type="ORF">PHACADRAFT_262445</name>
</gene>
<dbReference type="EMBL" id="JH930476">
    <property type="protein sequence ID" value="EKM51993.1"/>
    <property type="molecule type" value="Genomic_DNA"/>
</dbReference>
<proteinExistence type="predicted"/>
<feature type="signal peptide" evidence="1">
    <location>
        <begin position="1"/>
        <end position="21"/>
    </location>
</feature>
<keyword evidence="1" id="KW-0732">Signal</keyword>
<dbReference type="AlphaFoldDB" id="K5VKS1"/>
<dbReference type="SMART" id="SM00321">
    <property type="entry name" value="WSC"/>
    <property type="match status" value="1"/>
</dbReference>
<accession>K5VKS1</accession>
<organism evidence="3 4">
    <name type="scientific">Phanerochaete carnosa (strain HHB-10118-sp)</name>
    <name type="common">White-rot fungus</name>
    <name type="synonym">Peniophora carnosa</name>
    <dbReference type="NCBI Taxonomy" id="650164"/>
    <lineage>
        <taxon>Eukaryota</taxon>
        <taxon>Fungi</taxon>
        <taxon>Dikarya</taxon>
        <taxon>Basidiomycota</taxon>
        <taxon>Agaricomycotina</taxon>
        <taxon>Agaricomycetes</taxon>
        <taxon>Polyporales</taxon>
        <taxon>Phanerochaetaceae</taxon>
        <taxon>Phanerochaete</taxon>
    </lineage>
</organism>
<dbReference type="InParanoid" id="K5VKS1"/>
<feature type="chain" id="PRO_5003889852" description="WSC domain-containing protein" evidence="1">
    <location>
        <begin position="22"/>
        <end position="218"/>
    </location>
</feature>
<dbReference type="HOGENOM" id="CLU_1267291_0_0_1"/>
<evidence type="ECO:0000259" key="2">
    <source>
        <dbReference type="PROSITE" id="PS51212"/>
    </source>
</evidence>
<sequence length="218" mass="23129">MQLTIPTLSLIALVLAPAAIGQSPCVAPRPVGICASTIRPYSENAFVWSGACEIPVPSDPSMLMAADVEFYDPQDGCDTDAGYVLTCCAQGVSCAVYEDCTGPETAPPAAELYAYPPALAEGWSVDMPCAVDNAQRVLANVIVSYLPGNSPYECTTLCTEKNYAYAGVEYADECYCGTGYVDGVIPPTANLSDCDMLCSGGYYNYCGGSWRMQIYKSN</sequence>
<dbReference type="RefSeq" id="XP_007399783.1">
    <property type="nucleotide sequence ID" value="XM_007399721.1"/>
</dbReference>
<evidence type="ECO:0000313" key="4">
    <source>
        <dbReference type="Proteomes" id="UP000008370"/>
    </source>
</evidence>
<reference evidence="3 4" key="1">
    <citation type="journal article" date="2012" name="BMC Genomics">
        <title>Comparative genomics of the white-rot fungi, Phanerochaete carnosa and P. chrysosporium, to elucidate the genetic basis of the distinct wood types they colonize.</title>
        <authorList>
            <person name="Suzuki H."/>
            <person name="MacDonald J."/>
            <person name="Syed K."/>
            <person name="Salamov A."/>
            <person name="Hori C."/>
            <person name="Aerts A."/>
            <person name="Henrissat B."/>
            <person name="Wiebenga A."/>
            <person name="vanKuyk P.A."/>
            <person name="Barry K."/>
            <person name="Lindquist E."/>
            <person name="LaButti K."/>
            <person name="Lapidus A."/>
            <person name="Lucas S."/>
            <person name="Coutinho P."/>
            <person name="Gong Y."/>
            <person name="Samejima M."/>
            <person name="Mahadevan R."/>
            <person name="Abou-Zaid M."/>
            <person name="de Vries R.P."/>
            <person name="Igarashi K."/>
            <person name="Yadav J.S."/>
            <person name="Grigoriev I.V."/>
            <person name="Master E.R."/>
        </authorList>
    </citation>
    <scope>NUCLEOTIDE SEQUENCE [LARGE SCALE GENOMIC DNA]</scope>
    <source>
        <strain evidence="3 4">HHB-10118-sp</strain>
    </source>
</reference>
<dbReference type="STRING" id="650164.K5VKS1"/>
<dbReference type="GeneID" id="18918284"/>
<evidence type="ECO:0000313" key="3">
    <source>
        <dbReference type="EMBL" id="EKM51993.1"/>
    </source>
</evidence>
<keyword evidence="4" id="KW-1185">Reference proteome</keyword>
<feature type="domain" description="WSC" evidence="2">
    <location>
        <begin position="123"/>
        <end position="218"/>
    </location>
</feature>
<evidence type="ECO:0000256" key="1">
    <source>
        <dbReference type="SAM" id="SignalP"/>
    </source>
</evidence>
<protein>
    <recommendedName>
        <fullName evidence="2">WSC domain-containing protein</fullName>
    </recommendedName>
</protein>
<dbReference type="Proteomes" id="UP000008370">
    <property type="component" value="Unassembled WGS sequence"/>
</dbReference>